<organism evidence="6 7">
    <name type="scientific">Marmota monax</name>
    <name type="common">Woodchuck</name>
    <dbReference type="NCBI Taxonomy" id="9995"/>
    <lineage>
        <taxon>Eukaryota</taxon>
        <taxon>Metazoa</taxon>
        <taxon>Chordata</taxon>
        <taxon>Craniata</taxon>
        <taxon>Vertebrata</taxon>
        <taxon>Euteleostomi</taxon>
        <taxon>Mammalia</taxon>
        <taxon>Eutheria</taxon>
        <taxon>Euarchontoglires</taxon>
        <taxon>Glires</taxon>
        <taxon>Rodentia</taxon>
        <taxon>Sciuromorpha</taxon>
        <taxon>Sciuridae</taxon>
        <taxon>Xerinae</taxon>
        <taxon>Marmotini</taxon>
        <taxon>Marmota</taxon>
    </lineage>
</organism>
<keyword evidence="1" id="KW-0768">Sushi</keyword>
<dbReference type="PANTHER" id="PTHR45785:SF3">
    <property type="entry name" value="COAGULATION FACTOR XIII B CHAIN"/>
    <property type="match status" value="1"/>
</dbReference>
<comment type="caution">
    <text evidence="6">The sequence shown here is derived from an EMBL/GenBank/DDBJ whole genome shotgun (WGS) entry which is preliminary data.</text>
</comment>
<evidence type="ECO:0000256" key="2">
    <source>
        <dbReference type="ARBA" id="ARBA00022729"/>
    </source>
</evidence>
<dbReference type="FunFam" id="2.10.70.10:FF:000054">
    <property type="entry name" value="Complement inhibitory factor H"/>
    <property type="match status" value="1"/>
</dbReference>
<dbReference type="Pfam" id="PF00084">
    <property type="entry name" value="Sushi"/>
    <property type="match status" value="1"/>
</dbReference>
<keyword evidence="7" id="KW-1185">Reference proteome</keyword>
<evidence type="ECO:0000256" key="4">
    <source>
        <dbReference type="SAM" id="MobiDB-lite"/>
    </source>
</evidence>
<dbReference type="PANTHER" id="PTHR45785">
    <property type="entry name" value="COMPLEMENT FACTOR H-RELATED"/>
    <property type="match status" value="1"/>
</dbReference>
<dbReference type="EMBL" id="CABDUW010001795">
    <property type="protein sequence ID" value="VTJ84085.1"/>
    <property type="molecule type" value="Genomic_DNA"/>
</dbReference>
<sequence>LKFFFISEKRCDFPMIESGRLAQYYYTFKSFYFPISIDKKLPFFCLAGYTTESGKQEEQSRCSAEGWSPEPRCF</sequence>
<dbReference type="InterPro" id="IPR051503">
    <property type="entry name" value="ComplSys_Reg/VirEntry_Med"/>
</dbReference>
<name>A0A5E4CQK7_MARMO</name>
<proteinExistence type="predicted"/>
<feature type="region of interest" description="Disordered" evidence="4">
    <location>
        <begin position="53"/>
        <end position="74"/>
    </location>
</feature>
<evidence type="ECO:0000259" key="5">
    <source>
        <dbReference type="SMART" id="SM00032"/>
    </source>
</evidence>
<dbReference type="SUPFAM" id="SSF57535">
    <property type="entry name" value="Complement control module/SCR domain"/>
    <property type="match status" value="1"/>
</dbReference>
<dbReference type="GO" id="GO:0007596">
    <property type="term" value="P:blood coagulation"/>
    <property type="evidence" value="ECO:0007669"/>
    <property type="project" value="TreeGrafter"/>
</dbReference>
<evidence type="ECO:0000313" key="7">
    <source>
        <dbReference type="Proteomes" id="UP000335636"/>
    </source>
</evidence>
<feature type="non-terminal residue" evidence="6">
    <location>
        <position position="74"/>
    </location>
</feature>
<dbReference type="InterPro" id="IPR000436">
    <property type="entry name" value="Sushi_SCR_CCP_dom"/>
</dbReference>
<protein>
    <recommendedName>
        <fullName evidence="5">Sushi domain-containing protein</fullName>
    </recommendedName>
</protein>
<evidence type="ECO:0000256" key="1">
    <source>
        <dbReference type="ARBA" id="ARBA00022659"/>
    </source>
</evidence>
<feature type="non-terminal residue" evidence="6">
    <location>
        <position position="1"/>
    </location>
</feature>
<accession>A0A5E4CQK7</accession>
<dbReference type="SMART" id="SM00032">
    <property type="entry name" value="CCP"/>
    <property type="match status" value="1"/>
</dbReference>
<gene>
    <name evidence="6" type="ORF">MONAX_5E038830</name>
</gene>
<dbReference type="AlphaFoldDB" id="A0A5E4CQK7"/>
<feature type="domain" description="Sushi" evidence="5">
    <location>
        <begin position="11"/>
        <end position="73"/>
    </location>
</feature>
<dbReference type="Proteomes" id="UP000335636">
    <property type="component" value="Unassembled WGS sequence"/>
</dbReference>
<reference evidence="6" key="1">
    <citation type="submission" date="2019-04" db="EMBL/GenBank/DDBJ databases">
        <authorList>
            <person name="Alioto T."/>
            <person name="Alioto T."/>
        </authorList>
    </citation>
    <scope>NUCLEOTIDE SEQUENCE [LARGE SCALE GENOMIC DNA]</scope>
</reference>
<dbReference type="InterPro" id="IPR035976">
    <property type="entry name" value="Sushi/SCR/CCP_sf"/>
</dbReference>
<evidence type="ECO:0000313" key="6">
    <source>
        <dbReference type="EMBL" id="VTJ84085.1"/>
    </source>
</evidence>
<evidence type="ECO:0000256" key="3">
    <source>
        <dbReference type="ARBA" id="ARBA00023157"/>
    </source>
</evidence>
<keyword evidence="3" id="KW-1015">Disulfide bond</keyword>
<dbReference type="Gene3D" id="2.10.70.10">
    <property type="entry name" value="Complement Module, domain 1"/>
    <property type="match status" value="1"/>
</dbReference>
<keyword evidence="2" id="KW-0732">Signal</keyword>